<comment type="caution">
    <text evidence="3">The sequence shown here is derived from an EMBL/GenBank/DDBJ whole genome shotgun (WGS) entry which is preliminary data.</text>
</comment>
<feature type="domain" description="CCHC-type" evidence="2">
    <location>
        <begin position="201"/>
        <end position="216"/>
    </location>
</feature>
<reference evidence="3" key="1">
    <citation type="journal article" date="2020" name="Cell">
        <title>Large-Scale Comparative Analyses of Tick Genomes Elucidate Their Genetic Diversity and Vector Capacities.</title>
        <authorList>
            <consortium name="Tick Genome and Microbiome Consortium (TIGMIC)"/>
            <person name="Jia N."/>
            <person name="Wang J."/>
            <person name="Shi W."/>
            <person name="Du L."/>
            <person name="Sun Y."/>
            <person name="Zhan W."/>
            <person name="Jiang J.F."/>
            <person name="Wang Q."/>
            <person name="Zhang B."/>
            <person name="Ji P."/>
            <person name="Bell-Sakyi L."/>
            <person name="Cui X.M."/>
            <person name="Yuan T.T."/>
            <person name="Jiang B.G."/>
            <person name="Yang W.F."/>
            <person name="Lam T.T."/>
            <person name="Chang Q.C."/>
            <person name="Ding S.J."/>
            <person name="Wang X.J."/>
            <person name="Zhu J.G."/>
            <person name="Ruan X.D."/>
            <person name="Zhao L."/>
            <person name="Wei J.T."/>
            <person name="Ye R.Z."/>
            <person name="Que T.C."/>
            <person name="Du C.H."/>
            <person name="Zhou Y.H."/>
            <person name="Cheng J.X."/>
            <person name="Dai P.F."/>
            <person name="Guo W.B."/>
            <person name="Han X.H."/>
            <person name="Huang E.J."/>
            <person name="Li L.F."/>
            <person name="Wei W."/>
            <person name="Gao Y.C."/>
            <person name="Liu J.Z."/>
            <person name="Shao H.Z."/>
            <person name="Wang X."/>
            <person name="Wang C.C."/>
            <person name="Yang T.C."/>
            <person name="Huo Q.B."/>
            <person name="Li W."/>
            <person name="Chen H.Y."/>
            <person name="Chen S.E."/>
            <person name="Zhou L.G."/>
            <person name="Ni X.B."/>
            <person name="Tian J.H."/>
            <person name="Sheng Y."/>
            <person name="Liu T."/>
            <person name="Pan Y.S."/>
            <person name="Xia L.Y."/>
            <person name="Li J."/>
            <person name="Zhao F."/>
            <person name="Cao W.C."/>
        </authorList>
    </citation>
    <scope>NUCLEOTIDE SEQUENCE</scope>
    <source>
        <strain evidence="3">Rsan-2018</strain>
    </source>
</reference>
<reference evidence="3" key="2">
    <citation type="submission" date="2021-09" db="EMBL/GenBank/DDBJ databases">
        <authorList>
            <person name="Jia N."/>
            <person name="Wang J."/>
            <person name="Shi W."/>
            <person name="Du L."/>
            <person name="Sun Y."/>
            <person name="Zhan W."/>
            <person name="Jiang J."/>
            <person name="Wang Q."/>
            <person name="Zhang B."/>
            <person name="Ji P."/>
            <person name="Sakyi L.B."/>
            <person name="Cui X."/>
            <person name="Yuan T."/>
            <person name="Jiang B."/>
            <person name="Yang W."/>
            <person name="Lam T.T.-Y."/>
            <person name="Chang Q."/>
            <person name="Ding S."/>
            <person name="Wang X."/>
            <person name="Zhu J."/>
            <person name="Ruan X."/>
            <person name="Zhao L."/>
            <person name="Wei J."/>
            <person name="Que T."/>
            <person name="Du C."/>
            <person name="Cheng J."/>
            <person name="Dai P."/>
            <person name="Han X."/>
            <person name="Huang E."/>
            <person name="Gao Y."/>
            <person name="Liu J."/>
            <person name="Shao H."/>
            <person name="Ye R."/>
            <person name="Li L."/>
            <person name="Wei W."/>
            <person name="Wang X."/>
            <person name="Wang C."/>
            <person name="Huo Q."/>
            <person name="Li W."/>
            <person name="Guo W."/>
            <person name="Chen H."/>
            <person name="Chen S."/>
            <person name="Zhou L."/>
            <person name="Zhou L."/>
            <person name="Ni X."/>
            <person name="Tian J."/>
            <person name="Zhou Y."/>
            <person name="Sheng Y."/>
            <person name="Liu T."/>
            <person name="Pan Y."/>
            <person name="Xia L."/>
            <person name="Li J."/>
            <person name="Zhao F."/>
            <person name="Cao W."/>
        </authorList>
    </citation>
    <scope>NUCLEOTIDE SEQUENCE</scope>
    <source>
        <strain evidence="3">Rsan-2018</strain>
        <tissue evidence="3">Larvae</tissue>
    </source>
</reference>
<name>A0A9D4SNR8_RHISA</name>
<feature type="compositionally biased region" description="Basic and acidic residues" evidence="1">
    <location>
        <begin position="278"/>
        <end position="287"/>
    </location>
</feature>
<feature type="domain" description="CCHC-type" evidence="2">
    <location>
        <begin position="184"/>
        <end position="200"/>
    </location>
</feature>
<evidence type="ECO:0000256" key="1">
    <source>
        <dbReference type="SAM" id="MobiDB-lite"/>
    </source>
</evidence>
<dbReference type="GO" id="GO:0003676">
    <property type="term" value="F:nucleic acid binding"/>
    <property type="evidence" value="ECO:0007669"/>
    <property type="project" value="InterPro"/>
</dbReference>
<proteinExistence type="predicted"/>
<dbReference type="SUPFAM" id="SSF57756">
    <property type="entry name" value="Retrovirus zinc finger-like domains"/>
    <property type="match status" value="1"/>
</dbReference>
<evidence type="ECO:0000313" key="4">
    <source>
        <dbReference type="Proteomes" id="UP000821837"/>
    </source>
</evidence>
<dbReference type="InterPro" id="IPR036875">
    <property type="entry name" value="Znf_CCHC_sf"/>
</dbReference>
<gene>
    <name evidence="3" type="ORF">HPB52_005074</name>
</gene>
<dbReference type="Proteomes" id="UP000821837">
    <property type="component" value="Chromosome 8"/>
</dbReference>
<keyword evidence="4" id="KW-1185">Reference proteome</keyword>
<dbReference type="SMART" id="SM00343">
    <property type="entry name" value="ZnF_C2HC"/>
    <property type="match status" value="3"/>
</dbReference>
<dbReference type="EMBL" id="JABSTV010001254">
    <property type="protein sequence ID" value="KAH7939039.1"/>
    <property type="molecule type" value="Genomic_DNA"/>
</dbReference>
<feature type="region of interest" description="Disordered" evidence="1">
    <location>
        <begin position="245"/>
        <end position="466"/>
    </location>
</feature>
<protein>
    <recommendedName>
        <fullName evidence="2">CCHC-type domain-containing protein</fullName>
    </recommendedName>
</protein>
<feature type="compositionally biased region" description="Polar residues" evidence="1">
    <location>
        <begin position="288"/>
        <end position="338"/>
    </location>
</feature>
<evidence type="ECO:0000313" key="3">
    <source>
        <dbReference type="EMBL" id="KAH7939039.1"/>
    </source>
</evidence>
<dbReference type="GO" id="GO:0008270">
    <property type="term" value="F:zinc ion binding"/>
    <property type="evidence" value="ECO:0007669"/>
    <property type="project" value="InterPro"/>
</dbReference>
<dbReference type="InterPro" id="IPR036691">
    <property type="entry name" value="Endo/exonu/phosph_ase_sf"/>
</dbReference>
<feature type="compositionally biased region" description="Polar residues" evidence="1">
    <location>
        <begin position="432"/>
        <end position="454"/>
    </location>
</feature>
<dbReference type="InterPro" id="IPR001878">
    <property type="entry name" value="Znf_CCHC"/>
</dbReference>
<dbReference type="SUPFAM" id="SSF56219">
    <property type="entry name" value="DNase I-like"/>
    <property type="match status" value="1"/>
</dbReference>
<feature type="domain" description="CCHC-type" evidence="2">
    <location>
        <begin position="166"/>
        <end position="182"/>
    </location>
</feature>
<evidence type="ECO:0000259" key="2">
    <source>
        <dbReference type="SMART" id="SM00343"/>
    </source>
</evidence>
<accession>A0A9D4SNR8</accession>
<dbReference type="PANTHER" id="PTHR19446">
    <property type="entry name" value="REVERSE TRANSCRIPTASES"/>
    <property type="match status" value="1"/>
</dbReference>
<organism evidence="3 4">
    <name type="scientific">Rhipicephalus sanguineus</name>
    <name type="common">Brown dog tick</name>
    <name type="synonym">Ixodes sanguineus</name>
    <dbReference type="NCBI Taxonomy" id="34632"/>
    <lineage>
        <taxon>Eukaryota</taxon>
        <taxon>Metazoa</taxon>
        <taxon>Ecdysozoa</taxon>
        <taxon>Arthropoda</taxon>
        <taxon>Chelicerata</taxon>
        <taxon>Arachnida</taxon>
        <taxon>Acari</taxon>
        <taxon>Parasitiformes</taxon>
        <taxon>Ixodida</taxon>
        <taxon>Ixodoidea</taxon>
        <taxon>Ixodidae</taxon>
        <taxon>Rhipicephalinae</taxon>
        <taxon>Rhipicephalus</taxon>
        <taxon>Rhipicephalus</taxon>
    </lineage>
</organism>
<feature type="compositionally biased region" description="Low complexity" evidence="1">
    <location>
        <begin position="357"/>
        <end position="370"/>
    </location>
</feature>
<feature type="compositionally biased region" description="Basic residues" evidence="1">
    <location>
        <begin position="391"/>
        <end position="401"/>
    </location>
</feature>
<sequence length="858" mass="94337">MASRPLLPTPPKEHCFTFNVPEDTVSIDEIIDSIEETVGDEGVLFLQHLGTSKFLVATRTADQATSLLVNEGFCIRKEKVSVDAVGPPIVHVNVYRLPPYVSNDSLVAALQPYGKVRDLQYTTVQKRQTTYSGTRVVKMEMTRPAPNFVTVLGHRAMLEYRGMRRVCARCSGEGHMAATCTKPFCQRCSAFGHVTDTCTVACRKCGGDHSAKECFRRKSYAAVTQSTVASQEDFPSLSEALAVRTRTPDATPRLQVLKPTKRVVRRTPPDSMDSDSACEQRSHDAKPETSSSESEVIAGESSSNAGSVATTSNAVEASSDHPSSQLHSDSTSASSNDKPASPVTAAEDGASAPCSGTEAARASHAATKATTGKRSGSRVTREEGLAQRSSARNRSRSRSAQRKLGCSLISDSEEDPYTRGFLSLPDEASKELPSNQRRPKPSSSSGNSDENCNVTFKKPRVASQTDGAPPKYILLGDFNCVLDTSRDIRGPGQASGIHGSRLDRVYVPEVFRAALVTCEVVQVPSYCLNASDHKPLLFSMQVCNGGRSPHSWRMDPTILHDEECIKYMETEVAASIAEVDVLDPATWDRLKKRWRLISEEAGKERHARITSRMNETLRRIQIVERGGTSTQAMRDYVDAQRKVYSNLLHKRAQASRIADELQLPSDELGNLAFAVGVGTRRNQPQRILTAKREDGSITTEPVEVRNTFRTHFERLFAQEPQLDDCDFESRFLTFCDGLPKLKAEDTEGLHSSATKDEVSQALKAMNARSAPGPDGILTAFYVRFFEILGDLLTDVVNIFITEGKKPLSFRDGRVVLLLKEGMDRSNPKSWRPITLLNTDYKLVATLHVLSLAARLSQR</sequence>
<dbReference type="AlphaFoldDB" id="A0A9D4SNR8"/>